<dbReference type="AlphaFoldDB" id="A0A9D1F957"/>
<evidence type="ECO:0000256" key="4">
    <source>
        <dbReference type="ARBA" id="ARBA00022490"/>
    </source>
</evidence>
<dbReference type="InterPro" id="IPR053924">
    <property type="entry name" value="RecX_HTH_2nd"/>
</dbReference>
<dbReference type="InterPro" id="IPR036388">
    <property type="entry name" value="WH-like_DNA-bd_sf"/>
</dbReference>
<proteinExistence type="inferred from homology"/>
<comment type="subcellular location">
    <subcellularLocation>
        <location evidence="1 5">Cytoplasm</location>
    </subcellularLocation>
</comment>
<dbReference type="PANTHER" id="PTHR33602:SF1">
    <property type="entry name" value="REGULATORY PROTEIN RECX FAMILY PROTEIN"/>
    <property type="match status" value="1"/>
</dbReference>
<dbReference type="InterPro" id="IPR003783">
    <property type="entry name" value="Regulatory_RecX"/>
</dbReference>
<name>A0A9D1F957_9FIRM</name>
<dbReference type="Proteomes" id="UP000886741">
    <property type="component" value="Unassembled WGS sequence"/>
</dbReference>
<evidence type="ECO:0000313" key="8">
    <source>
        <dbReference type="Proteomes" id="UP000886741"/>
    </source>
</evidence>
<evidence type="ECO:0000313" key="7">
    <source>
        <dbReference type="EMBL" id="HIS64346.1"/>
    </source>
</evidence>
<gene>
    <name evidence="5" type="primary">recX</name>
    <name evidence="7" type="ORF">IAA83_03110</name>
</gene>
<evidence type="ECO:0000256" key="5">
    <source>
        <dbReference type="HAMAP-Rule" id="MF_01114"/>
    </source>
</evidence>
<dbReference type="EMBL" id="DVJJ01000051">
    <property type="protein sequence ID" value="HIS64346.1"/>
    <property type="molecule type" value="Genomic_DNA"/>
</dbReference>
<comment type="caution">
    <text evidence="7">The sequence shown here is derived from an EMBL/GenBank/DDBJ whole genome shotgun (WGS) entry which is preliminary data.</text>
</comment>
<dbReference type="GO" id="GO:0006282">
    <property type="term" value="P:regulation of DNA repair"/>
    <property type="evidence" value="ECO:0007669"/>
    <property type="project" value="UniProtKB-UniRule"/>
</dbReference>
<comment type="similarity">
    <text evidence="2 5">Belongs to the RecX family.</text>
</comment>
<dbReference type="Pfam" id="PF02631">
    <property type="entry name" value="RecX_HTH2"/>
    <property type="match status" value="1"/>
</dbReference>
<accession>A0A9D1F957</accession>
<dbReference type="GO" id="GO:0005737">
    <property type="term" value="C:cytoplasm"/>
    <property type="evidence" value="ECO:0007669"/>
    <property type="project" value="UniProtKB-SubCell"/>
</dbReference>
<evidence type="ECO:0000256" key="1">
    <source>
        <dbReference type="ARBA" id="ARBA00004496"/>
    </source>
</evidence>
<dbReference type="Gene3D" id="1.10.10.10">
    <property type="entry name" value="Winged helix-like DNA-binding domain superfamily/Winged helix DNA-binding domain"/>
    <property type="match status" value="2"/>
</dbReference>
<keyword evidence="4 5" id="KW-0963">Cytoplasm</keyword>
<reference evidence="7" key="1">
    <citation type="submission" date="2020-10" db="EMBL/GenBank/DDBJ databases">
        <authorList>
            <person name="Gilroy R."/>
        </authorList>
    </citation>
    <scope>NUCLEOTIDE SEQUENCE</scope>
    <source>
        <strain evidence="7">ChiBcec16-1751</strain>
    </source>
</reference>
<organism evidence="7 8">
    <name type="scientific">Candidatus Avoscillospira avistercoris</name>
    <dbReference type="NCBI Taxonomy" id="2840707"/>
    <lineage>
        <taxon>Bacteria</taxon>
        <taxon>Bacillati</taxon>
        <taxon>Bacillota</taxon>
        <taxon>Clostridia</taxon>
        <taxon>Eubacteriales</taxon>
        <taxon>Oscillospiraceae</taxon>
        <taxon>Oscillospiraceae incertae sedis</taxon>
        <taxon>Candidatus Avoscillospira</taxon>
    </lineage>
</organism>
<sequence length="210" mass="24084">MKIESLREPTVRGGRYTVTLDDGRRLRLEQATVGEFALYPGRELTAEELDQIRAANQRASAKARAVRIISATNVSKKDLERRLVQKGETPELASEAVQWLTELNLLDDLETARQLAQSAARKGYGAARIRQILYQKGIDRQLWDEAMEELPEPDDAIDRFLQSRFKGEKPDERETKRAVDALLRRGHRWADIRSAMARYTDALNDIMEEF</sequence>
<protein>
    <recommendedName>
        <fullName evidence="3 5">Regulatory protein RecX</fullName>
    </recommendedName>
</protein>
<reference evidence="7" key="2">
    <citation type="journal article" date="2021" name="PeerJ">
        <title>Extensive microbial diversity within the chicken gut microbiome revealed by metagenomics and culture.</title>
        <authorList>
            <person name="Gilroy R."/>
            <person name="Ravi A."/>
            <person name="Getino M."/>
            <person name="Pursley I."/>
            <person name="Horton D.L."/>
            <person name="Alikhan N.F."/>
            <person name="Baker D."/>
            <person name="Gharbi K."/>
            <person name="Hall N."/>
            <person name="Watson M."/>
            <person name="Adriaenssens E.M."/>
            <person name="Foster-Nyarko E."/>
            <person name="Jarju S."/>
            <person name="Secka A."/>
            <person name="Antonio M."/>
            <person name="Oren A."/>
            <person name="Chaudhuri R.R."/>
            <person name="La Ragione R."/>
            <person name="Hildebrand F."/>
            <person name="Pallen M.J."/>
        </authorList>
    </citation>
    <scope>NUCLEOTIDE SEQUENCE</scope>
    <source>
        <strain evidence="7">ChiBcec16-1751</strain>
    </source>
</reference>
<evidence type="ECO:0000256" key="2">
    <source>
        <dbReference type="ARBA" id="ARBA00009695"/>
    </source>
</evidence>
<evidence type="ECO:0000259" key="6">
    <source>
        <dbReference type="Pfam" id="PF02631"/>
    </source>
</evidence>
<feature type="domain" description="RecX second three-helical" evidence="6">
    <location>
        <begin position="107"/>
        <end position="147"/>
    </location>
</feature>
<dbReference type="PANTHER" id="PTHR33602">
    <property type="entry name" value="REGULATORY PROTEIN RECX FAMILY PROTEIN"/>
    <property type="match status" value="1"/>
</dbReference>
<dbReference type="HAMAP" id="MF_01114">
    <property type="entry name" value="RecX"/>
    <property type="match status" value="1"/>
</dbReference>
<evidence type="ECO:0000256" key="3">
    <source>
        <dbReference type="ARBA" id="ARBA00018111"/>
    </source>
</evidence>
<comment type="function">
    <text evidence="5">Modulates RecA activity.</text>
</comment>